<dbReference type="EMBL" id="CP036525">
    <property type="protein sequence ID" value="QDT06601.1"/>
    <property type="molecule type" value="Genomic_DNA"/>
</dbReference>
<dbReference type="Proteomes" id="UP000318538">
    <property type="component" value="Chromosome"/>
</dbReference>
<dbReference type="OrthoDB" id="259392at2"/>
<dbReference type="RefSeq" id="WP_145173448.1">
    <property type="nucleotide sequence ID" value="NZ_CP036525.1"/>
</dbReference>
<reference evidence="1 2" key="1">
    <citation type="submission" date="2019-02" db="EMBL/GenBank/DDBJ databases">
        <title>Deep-cultivation of Planctomycetes and their phenomic and genomic characterization uncovers novel biology.</title>
        <authorList>
            <person name="Wiegand S."/>
            <person name="Jogler M."/>
            <person name="Boedeker C."/>
            <person name="Pinto D."/>
            <person name="Vollmers J."/>
            <person name="Rivas-Marin E."/>
            <person name="Kohn T."/>
            <person name="Peeters S.H."/>
            <person name="Heuer A."/>
            <person name="Rast P."/>
            <person name="Oberbeckmann S."/>
            <person name="Bunk B."/>
            <person name="Jeske O."/>
            <person name="Meyerdierks A."/>
            <person name="Storesund J.E."/>
            <person name="Kallscheuer N."/>
            <person name="Luecker S."/>
            <person name="Lage O.M."/>
            <person name="Pohl T."/>
            <person name="Merkel B.J."/>
            <person name="Hornburger P."/>
            <person name="Mueller R.-W."/>
            <person name="Bruemmer F."/>
            <person name="Labrenz M."/>
            <person name="Spormann A.M."/>
            <person name="Op den Camp H."/>
            <person name="Overmann J."/>
            <person name="Amann R."/>
            <person name="Jetten M.S.M."/>
            <person name="Mascher T."/>
            <person name="Medema M.H."/>
            <person name="Devos D.P."/>
            <person name="Kaster A.-K."/>
            <person name="Ovreas L."/>
            <person name="Rohde M."/>
            <person name="Galperin M.Y."/>
            <person name="Jogler C."/>
        </authorList>
    </citation>
    <scope>NUCLEOTIDE SEQUENCE [LARGE SCALE GENOMIC DNA]</scope>
    <source>
        <strain evidence="1 2">K22_7</strain>
    </source>
</reference>
<dbReference type="KEGG" id="rlc:K227x_50120"/>
<gene>
    <name evidence="1" type="ORF">K227x_50120</name>
</gene>
<dbReference type="AlphaFoldDB" id="A0A517NHI8"/>
<evidence type="ECO:0008006" key="3">
    <source>
        <dbReference type="Google" id="ProtNLM"/>
    </source>
</evidence>
<name>A0A517NHI8_9BACT</name>
<organism evidence="1 2">
    <name type="scientific">Rubripirellula lacrimiformis</name>
    <dbReference type="NCBI Taxonomy" id="1930273"/>
    <lineage>
        <taxon>Bacteria</taxon>
        <taxon>Pseudomonadati</taxon>
        <taxon>Planctomycetota</taxon>
        <taxon>Planctomycetia</taxon>
        <taxon>Pirellulales</taxon>
        <taxon>Pirellulaceae</taxon>
        <taxon>Rubripirellula</taxon>
    </lineage>
</organism>
<keyword evidence="2" id="KW-1185">Reference proteome</keyword>
<proteinExistence type="predicted"/>
<protein>
    <recommendedName>
        <fullName evidence="3">Curli production assembly/transport component CsgG</fullName>
    </recommendedName>
</protein>
<accession>A0A517NHI8</accession>
<sequence>MSTAPAAPSRLHRRRLATSVALGCITISAIFQSGCLGLASNLMHAVGMDMIPAEYEGFEDAAVAIVTVTDGSQYSNDIASRDLSRRVGEVLTRKVKKIQLVRDDLIEQWRDTNGWDSLDFQSIGKGVNAKQVLAIELNGLRLRDGATLFQGSADVSIKVIDVETGNVVYSRSLDEYTYPSMTGQHTSETTETRFRKLYLSMLANEIGRSFHPYDLNERIALDSKIASQ</sequence>
<evidence type="ECO:0000313" key="1">
    <source>
        <dbReference type="EMBL" id="QDT06601.1"/>
    </source>
</evidence>
<evidence type="ECO:0000313" key="2">
    <source>
        <dbReference type="Proteomes" id="UP000318538"/>
    </source>
</evidence>